<dbReference type="SUPFAM" id="SSF54292">
    <property type="entry name" value="2Fe-2S ferredoxin-like"/>
    <property type="match status" value="1"/>
</dbReference>
<dbReference type="InterPro" id="IPR016166">
    <property type="entry name" value="FAD-bd_PCMH"/>
</dbReference>
<dbReference type="Pfam" id="PF01799">
    <property type="entry name" value="Fer2_2"/>
    <property type="match status" value="1"/>
</dbReference>
<evidence type="ECO:0000256" key="5">
    <source>
        <dbReference type="ARBA" id="ARBA00023004"/>
    </source>
</evidence>
<evidence type="ECO:0000256" key="6">
    <source>
        <dbReference type="SAM" id="MobiDB-lite"/>
    </source>
</evidence>
<keyword evidence="5" id="KW-0408">Iron</keyword>
<evidence type="ECO:0000256" key="3">
    <source>
        <dbReference type="ARBA" id="ARBA00022827"/>
    </source>
</evidence>
<dbReference type="SMART" id="SM01092">
    <property type="entry name" value="CO_deh_flav_C"/>
    <property type="match status" value="1"/>
</dbReference>
<dbReference type="InterPro" id="IPR012675">
    <property type="entry name" value="Beta-grasp_dom_sf"/>
</dbReference>
<dbReference type="GO" id="GO:0051537">
    <property type="term" value="F:2 iron, 2 sulfur cluster binding"/>
    <property type="evidence" value="ECO:0007669"/>
    <property type="project" value="InterPro"/>
</dbReference>
<keyword evidence="3" id="KW-0274">FAD</keyword>
<gene>
    <name evidence="8" type="ORF">J0M35_10415</name>
</gene>
<dbReference type="PANTHER" id="PTHR45444:SF3">
    <property type="entry name" value="XANTHINE DEHYDROGENASE"/>
    <property type="match status" value="1"/>
</dbReference>
<dbReference type="Proteomes" id="UP000664277">
    <property type="component" value="Unassembled WGS sequence"/>
</dbReference>
<feature type="region of interest" description="Disordered" evidence="6">
    <location>
        <begin position="212"/>
        <end position="238"/>
    </location>
</feature>
<evidence type="ECO:0000256" key="2">
    <source>
        <dbReference type="ARBA" id="ARBA00022723"/>
    </source>
</evidence>
<keyword evidence="1" id="KW-0285">Flavoprotein</keyword>
<dbReference type="Pfam" id="PF00941">
    <property type="entry name" value="FAD_binding_5"/>
    <property type="match status" value="1"/>
</dbReference>
<dbReference type="InterPro" id="IPR002888">
    <property type="entry name" value="2Fe-2S-bd"/>
</dbReference>
<dbReference type="Pfam" id="PF03450">
    <property type="entry name" value="CO_deh_flav_C"/>
    <property type="match status" value="1"/>
</dbReference>
<evidence type="ECO:0000259" key="7">
    <source>
        <dbReference type="PROSITE" id="PS51387"/>
    </source>
</evidence>
<dbReference type="InterPro" id="IPR002346">
    <property type="entry name" value="Mopterin_DH_FAD-bd"/>
</dbReference>
<dbReference type="InterPro" id="IPR036318">
    <property type="entry name" value="FAD-bd_PCMH-like_sf"/>
</dbReference>
<dbReference type="SUPFAM" id="SSF55447">
    <property type="entry name" value="CO dehydrogenase flavoprotein C-terminal domain-like"/>
    <property type="match status" value="1"/>
</dbReference>
<dbReference type="Gene3D" id="3.10.20.30">
    <property type="match status" value="1"/>
</dbReference>
<dbReference type="Gene3D" id="3.30.390.50">
    <property type="entry name" value="CO dehydrogenase flavoprotein, C-terminal domain"/>
    <property type="match status" value="1"/>
</dbReference>
<name>A0A8J7PI52_9BACT</name>
<dbReference type="InterPro" id="IPR016167">
    <property type="entry name" value="FAD-bd_PCMH_sub1"/>
</dbReference>
<dbReference type="PIRSF" id="PIRSF036557">
    <property type="entry name" value="XdhA_RC"/>
    <property type="match status" value="1"/>
</dbReference>
<feature type="compositionally biased region" description="Gly residues" evidence="6">
    <location>
        <begin position="219"/>
        <end position="228"/>
    </location>
</feature>
<dbReference type="InterPro" id="IPR016208">
    <property type="entry name" value="Ald_Oxase/xanthine_DH-like"/>
</dbReference>
<dbReference type="PROSITE" id="PS00197">
    <property type="entry name" value="2FE2S_FER_1"/>
    <property type="match status" value="1"/>
</dbReference>
<evidence type="ECO:0000313" key="8">
    <source>
        <dbReference type="EMBL" id="MBN8660768.1"/>
    </source>
</evidence>
<dbReference type="InterPro" id="IPR036010">
    <property type="entry name" value="2Fe-2S_ferredoxin-like_sf"/>
</dbReference>
<dbReference type="Gene3D" id="1.10.150.120">
    <property type="entry name" value="[2Fe-2S]-binding domain"/>
    <property type="match status" value="1"/>
</dbReference>
<reference evidence="8" key="1">
    <citation type="submission" date="2021-02" db="EMBL/GenBank/DDBJ databases">
        <title>Genome-Resolved Metagenomics of a Microbial Community Performing Photosynthetic Biological Nutrient Removal.</title>
        <authorList>
            <person name="Mcdaniel E.A."/>
        </authorList>
    </citation>
    <scope>NUCLEOTIDE SEQUENCE</scope>
    <source>
        <strain evidence="8">UWPOB_OBS1</strain>
    </source>
</reference>
<dbReference type="InterPro" id="IPR016169">
    <property type="entry name" value="FAD-bd_PCMH_sub2"/>
</dbReference>
<dbReference type="GO" id="GO:0005506">
    <property type="term" value="F:iron ion binding"/>
    <property type="evidence" value="ECO:0007669"/>
    <property type="project" value="InterPro"/>
</dbReference>
<dbReference type="PROSITE" id="PS51387">
    <property type="entry name" value="FAD_PCMH"/>
    <property type="match status" value="1"/>
</dbReference>
<dbReference type="SUPFAM" id="SSF56176">
    <property type="entry name" value="FAD-binding/transporter-associated domain-like"/>
    <property type="match status" value="1"/>
</dbReference>
<evidence type="ECO:0000256" key="4">
    <source>
        <dbReference type="ARBA" id="ARBA00023002"/>
    </source>
</evidence>
<proteinExistence type="predicted"/>
<dbReference type="AlphaFoldDB" id="A0A8J7PI52"/>
<dbReference type="Gene3D" id="3.30.465.10">
    <property type="match status" value="1"/>
</dbReference>
<dbReference type="InterPro" id="IPR005107">
    <property type="entry name" value="CO_DH_flav_C"/>
</dbReference>
<feature type="domain" description="FAD-binding PCMH-type" evidence="7">
    <location>
        <begin position="237"/>
        <end position="428"/>
    </location>
</feature>
<evidence type="ECO:0000313" key="9">
    <source>
        <dbReference type="Proteomes" id="UP000664277"/>
    </source>
</evidence>
<dbReference type="EMBL" id="JAFLCK010000013">
    <property type="protein sequence ID" value="MBN8660768.1"/>
    <property type="molecule type" value="Genomic_DNA"/>
</dbReference>
<sequence length="542" mass="58359">MSRANLVFYINGKRHEVGGQAAFQPLTDYLRYGQSLCGTKVVCAEGDCGACTVLVGRARTAGAPGFSYVPVNGCIQYLYQLDGCHILTVEGVTGCQSDDAAACRLNPAQEAMVVENGSQCGFCTPGFIMSLSAIAYCDYYKDYLGKGSLANQTDSLKSALTGNLCRCTGYEAIVKAAVSARYDQFQALCQVYDEQAILKDLEPLLSADVSVQWQDPGQSGPGQSGLGQSGSDQAATTPMSQRQVFIPSSVASLCSYLAENPDAVLVSGGTDVSVNMNKREFKPFKLVSTARLGLDQLKILDKDELEKSGLGKSGLGKSGLGTLKVGASVSLAQLEDYMKEACPEFYKILWVFGSPQIRHAGTLAGNIANGSPIADSVPFLMLAQAYVEATSAQGTRLVPMSEFYLGYKKLALRPGEFISAVYIPMPVAQEKIKLYKVSRREHLDISSFTAAFALQIESGLIKQIRVVMGGMAATIIRLGEVESFLTGKPFKLETFKQAGKMAASSLAPLTDVRGSREYRLKLAENIFAKLYHEIEEESLVKK</sequence>
<evidence type="ECO:0000256" key="1">
    <source>
        <dbReference type="ARBA" id="ARBA00022630"/>
    </source>
</evidence>
<dbReference type="InterPro" id="IPR036683">
    <property type="entry name" value="CO_DH_flav_C_dom_sf"/>
</dbReference>
<comment type="caution">
    <text evidence="8">The sequence shown here is derived from an EMBL/GenBank/DDBJ whole genome shotgun (WGS) entry which is preliminary data.</text>
</comment>
<dbReference type="GO" id="GO:0071949">
    <property type="term" value="F:FAD binding"/>
    <property type="evidence" value="ECO:0007669"/>
    <property type="project" value="InterPro"/>
</dbReference>
<keyword evidence="4" id="KW-0560">Oxidoreductase</keyword>
<accession>A0A8J7PI52</accession>
<dbReference type="InterPro" id="IPR012175">
    <property type="entry name" value="Xanth_DH_ssu_bac"/>
</dbReference>
<dbReference type="SUPFAM" id="SSF47741">
    <property type="entry name" value="CO dehydrogenase ISP C-domain like"/>
    <property type="match status" value="1"/>
</dbReference>
<keyword evidence="2" id="KW-0479">Metal-binding</keyword>
<dbReference type="InterPro" id="IPR006058">
    <property type="entry name" value="2Fe2S_fd_BS"/>
</dbReference>
<dbReference type="PANTHER" id="PTHR45444">
    <property type="entry name" value="XANTHINE DEHYDROGENASE"/>
    <property type="match status" value="1"/>
</dbReference>
<protein>
    <submittedName>
        <fullName evidence="8">FAD binding domain-containing protein</fullName>
    </submittedName>
</protein>
<dbReference type="Gene3D" id="3.30.43.10">
    <property type="entry name" value="Uridine Diphospho-n-acetylenolpyruvylglucosamine Reductase, domain 2"/>
    <property type="match status" value="1"/>
</dbReference>
<dbReference type="GO" id="GO:0016491">
    <property type="term" value="F:oxidoreductase activity"/>
    <property type="evidence" value="ECO:0007669"/>
    <property type="project" value="UniProtKB-KW"/>
</dbReference>
<organism evidence="8 9">
    <name type="scientific">Candidatus Obscuribacter phosphatis</name>
    <dbReference type="NCBI Taxonomy" id="1906157"/>
    <lineage>
        <taxon>Bacteria</taxon>
        <taxon>Bacillati</taxon>
        <taxon>Candidatus Melainabacteria</taxon>
        <taxon>Candidatus Obscuribacterales</taxon>
        <taxon>Candidatus Obscuribacteraceae</taxon>
        <taxon>Candidatus Obscuribacter</taxon>
    </lineage>
</organism>
<dbReference type="InterPro" id="IPR036884">
    <property type="entry name" value="2Fe-2S-bd_dom_sf"/>
</dbReference>